<dbReference type="EMBL" id="LAZR01017423">
    <property type="protein sequence ID" value="KKM00483.1"/>
    <property type="molecule type" value="Genomic_DNA"/>
</dbReference>
<dbReference type="SUPFAM" id="SSF52309">
    <property type="entry name" value="N-(deoxy)ribosyltransferase-like"/>
    <property type="match status" value="1"/>
</dbReference>
<organism evidence="1">
    <name type="scientific">marine sediment metagenome</name>
    <dbReference type="NCBI Taxonomy" id="412755"/>
    <lineage>
        <taxon>unclassified sequences</taxon>
        <taxon>metagenomes</taxon>
        <taxon>ecological metagenomes</taxon>
    </lineage>
</organism>
<reference evidence="1" key="1">
    <citation type="journal article" date="2015" name="Nature">
        <title>Complex archaea that bridge the gap between prokaryotes and eukaryotes.</title>
        <authorList>
            <person name="Spang A."/>
            <person name="Saw J.H."/>
            <person name="Jorgensen S.L."/>
            <person name="Zaremba-Niedzwiedzka K."/>
            <person name="Martijn J."/>
            <person name="Lind A.E."/>
            <person name="van Eijk R."/>
            <person name="Schleper C."/>
            <person name="Guy L."/>
            <person name="Ettema T.J."/>
        </authorList>
    </citation>
    <scope>NUCLEOTIDE SEQUENCE</scope>
</reference>
<accession>A0A0F9JNF4</accession>
<proteinExistence type="predicted"/>
<protein>
    <recommendedName>
        <fullName evidence="2">Nucleoside 2-deoxyribosyltransferase</fullName>
    </recommendedName>
</protein>
<evidence type="ECO:0000313" key="1">
    <source>
        <dbReference type="EMBL" id="KKM00483.1"/>
    </source>
</evidence>
<comment type="caution">
    <text evidence="1">The sequence shown here is derived from an EMBL/GenBank/DDBJ whole genome shotgun (WGS) entry which is preliminary data.</text>
</comment>
<name>A0A0F9JNF4_9ZZZZ</name>
<dbReference type="AlphaFoldDB" id="A0A0F9JNF4"/>
<sequence>MSRDRNNLQRHIEECLADHREMRDRYGRLWPTETWDDETLGTDILGSPKGRKMKIYVASSWRNEHQPEVVRVLRSMGHEVYNFRNPRKGDNGFHWSEIDPAWESWTPERYRECLSHPTAVAGFTSDMDALKWCEAVVAVQPFGRSASLELGWAAGMGKLTVLLLATGEPELMVKMCDHVCVEIEEVLTALETPW</sequence>
<gene>
    <name evidence="1" type="ORF">LCGC14_1803980</name>
</gene>
<evidence type="ECO:0008006" key="2">
    <source>
        <dbReference type="Google" id="ProtNLM"/>
    </source>
</evidence>
<dbReference type="Gene3D" id="3.40.50.450">
    <property type="match status" value="1"/>
</dbReference>